<protein>
    <submittedName>
        <fullName evidence="8">RDD family protein</fullName>
    </submittedName>
</protein>
<evidence type="ECO:0000256" key="4">
    <source>
        <dbReference type="ARBA" id="ARBA00022989"/>
    </source>
</evidence>
<keyword evidence="3 6" id="KW-0812">Transmembrane</keyword>
<dbReference type="RefSeq" id="WP_205121701.1">
    <property type="nucleotide sequence ID" value="NZ_JAFBCM010000001.1"/>
</dbReference>
<reference evidence="9" key="1">
    <citation type="journal article" date="2019" name="Int. J. Syst. Evol. Microbiol.">
        <title>The Global Catalogue of Microorganisms (GCM) 10K type strain sequencing project: providing services to taxonomists for standard genome sequencing and annotation.</title>
        <authorList>
            <consortium name="The Broad Institute Genomics Platform"/>
            <consortium name="The Broad Institute Genome Sequencing Center for Infectious Disease"/>
            <person name="Wu L."/>
            <person name="Ma J."/>
        </authorList>
    </citation>
    <scope>NUCLEOTIDE SEQUENCE [LARGE SCALE GENOMIC DNA]</scope>
    <source>
        <strain evidence="9">CGMCC 4.7241</strain>
    </source>
</reference>
<keyword evidence="2" id="KW-1003">Cell membrane</keyword>
<evidence type="ECO:0000256" key="3">
    <source>
        <dbReference type="ARBA" id="ARBA00022692"/>
    </source>
</evidence>
<comment type="subcellular location">
    <subcellularLocation>
        <location evidence="1">Cell membrane</location>
        <topology evidence="1">Multi-pass membrane protein</topology>
    </subcellularLocation>
</comment>
<feature type="transmembrane region" description="Helical" evidence="6">
    <location>
        <begin position="64"/>
        <end position="84"/>
    </location>
</feature>
<feature type="domain" description="RDD" evidence="7">
    <location>
        <begin position="19"/>
        <end position="159"/>
    </location>
</feature>
<keyword evidence="5 6" id="KW-0472">Membrane</keyword>
<evidence type="ECO:0000313" key="9">
    <source>
        <dbReference type="Proteomes" id="UP001595699"/>
    </source>
</evidence>
<sequence length="167" mass="17456">MIPLADGPAGPASVPGVVLASWGRRAGALLIDSLIFAVLLTIGITFVALGAIRDDQTSGADGLATILAVVGLVLCLAALGFHLWQLGWRQGACGQSFGKQVVGIRLVRVADGRPLGGGTGLGRLLLRALLGGVTSGIYTILTYLWPLWDDHRQTLDDKIFSTVVIRS</sequence>
<evidence type="ECO:0000256" key="5">
    <source>
        <dbReference type="ARBA" id="ARBA00023136"/>
    </source>
</evidence>
<dbReference type="PANTHER" id="PTHR36115">
    <property type="entry name" value="PROLINE-RICH ANTIGEN HOMOLOG-RELATED"/>
    <property type="match status" value="1"/>
</dbReference>
<proteinExistence type="predicted"/>
<evidence type="ECO:0000256" key="6">
    <source>
        <dbReference type="SAM" id="Phobius"/>
    </source>
</evidence>
<dbReference type="PANTHER" id="PTHR36115:SF6">
    <property type="entry name" value="PROLINE-RICH ANTIGEN HOMOLOG"/>
    <property type="match status" value="1"/>
</dbReference>
<dbReference type="InterPro" id="IPR051791">
    <property type="entry name" value="Pra-immunoreactive"/>
</dbReference>
<evidence type="ECO:0000256" key="2">
    <source>
        <dbReference type="ARBA" id="ARBA00022475"/>
    </source>
</evidence>
<feature type="transmembrane region" description="Helical" evidence="6">
    <location>
        <begin position="29"/>
        <end position="52"/>
    </location>
</feature>
<evidence type="ECO:0000313" key="8">
    <source>
        <dbReference type="EMBL" id="MFC3766985.1"/>
    </source>
</evidence>
<name>A0ABV7YNM7_9ACTN</name>
<keyword evidence="4 6" id="KW-1133">Transmembrane helix</keyword>
<comment type="caution">
    <text evidence="8">The sequence shown here is derived from an EMBL/GenBank/DDBJ whole genome shotgun (WGS) entry which is preliminary data.</text>
</comment>
<dbReference type="Proteomes" id="UP001595699">
    <property type="component" value="Unassembled WGS sequence"/>
</dbReference>
<feature type="transmembrane region" description="Helical" evidence="6">
    <location>
        <begin position="124"/>
        <end position="145"/>
    </location>
</feature>
<evidence type="ECO:0000256" key="1">
    <source>
        <dbReference type="ARBA" id="ARBA00004651"/>
    </source>
</evidence>
<organism evidence="8 9">
    <name type="scientific">Tenggerimyces flavus</name>
    <dbReference type="NCBI Taxonomy" id="1708749"/>
    <lineage>
        <taxon>Bacteria</taxon>
        <taxon>Bacillati</taxon>
        <taxon>Actinomycetota</taxon>
        <taxon>Actinomycetes</taxon>
        <taxon>Propionibacteriales</taxon>
        <taxon>Nocardioidaceae</taxon>
        <taxon>Tenggerimyces</taxon>
    </lineage>
</organism>
<gene>
    <name evidence="8" type="ORF">ACFOUW_39585</name>
</gene>
<dbReference type="Pfam" id="PF06271">
    <property type="entry name" value="RDD"/>
    <property type="match status" value="1"/>
</dbReference>
<dbReference type="EMBL" id="JBHRZH010000063">
    <property type="protein sequence ID" value="MFC3766985.1"/>
    <property type="molecule type" value="Genomic_DNA"/>
</dbReference>
<dbReference type="InterPro" id="IPR010432">
    <property type="entry name" value="RDD"/>
</dbReference>
<keyword evidence="9" id="KW-1185">Reference proteome</keyword>
<evidence type="ECO:0000259" key="7">
    <source>
        <dbReference type="Pfam" id="PF06271"/>
    </source>
</evidence>
<accession>A0ABV7YNM7</accession>